<dbReference type="AlphaFoldDB" id="A0A375IMK5"/>
<dbReference type="InterPro" id="IPR010839">
    <property type="entry name" value="AtuA_N"/>
</dbReference>
<evidence type="ECO:0000259" key="1">
    <source>
        <dbReference type="Pfam" id="PF07287"/>
    </source>
</evidence>
<sequence>MTKTTLRVGSGSGWWGDRVEPAALSARLGRLDYLCFETMAEATVSAAQVRRRRDPAFAGYDTYLDQRMRAVLPHCLANGTRIISNQGWIHPLGAACRIAQICEELGLPMPRIAAITTTDLTPTICDQDLALLESGAPVASLRGTLISAEPYEGALPIVKALEQGAQIVVTGRVADPSLFLAPMIHAFGWDYARDVDLLARGSAIGHLLECGAQATGGYFGDPGYKDVPEPWNLAFPIAEVDADGNAVIGKVAGTGGRIDLQTIKEQMFYEVHDPARYITPDVVVDFTTAALEQVAPDRVRISGVRGAPRTGTLKVSLGCTEGFIGEDMFFYAGPGCLAKAELARVILEQRFALAKLQAEELRIDSSGSMPSMAPRRRCRHASRTRLPCASLRAPARAKRPPRSAARSTAWRCAGWRRPASACRTRTAPARSSACGRHWCRARRSSPAFTFSEGQP</sequence>
<dbReference type="Pfam" id="PF07287">
    <property type="entry name" value="AtuA"/>
    <property type="match status" value="1"/>
</dbReference>
<evidence type="ECO:0000313" key="3">
    <source>
        <dbReference type="Proteomes" id="UP000255505"/>
    </source>
</evidence>
<dbReference type="EMBL" id="LT991977">
    <property type="protein sequence ID" value="SPK75874.1"/>
    <property type="molecule type" value="Genomic_DNA"/>
</dbReference>
<dbReference type="Proteomes" id="UP000255505">
    <property type="component" value="Plasmid II"/>
</dbReference>
<geneLocation type="plasmid" evidence="2">
    <name>II</name>
</geneLocation>
<reference evidence="2 3" key="1">
    <citation type="submission" date="2018-01" db="EMBL/GenBank/DDBJ databases">
        <authorList>
            <person name="Gaut B.S."/>
            <person name="Morton B.R."/>
            <person name="Clegg M.T."/>
            <person name="Duvall M.R."/>
        </authorList>
    </citation>
    <scope>NUCLEOTIDE SEQUENCE [LARGE SCALE GENOMIC DNA]</scope>
    <source>
        <strain evidence="2">Cupriavidus taiwanensis LMG 19425</strain>
        <plasmid evidence="3">Plasmid ii</plasmid>
    </source>
</reference>
<dbReference type="PANTHER" id="PTHR47708:SF2">
    <property type="entry name" value="SI:CH73-132F6.5"/>
    <property type="match status" value="1"/>
</dbReference>
<organism evidence="2 3">
    <name type="scientific">Cupriavidus taiwanensis</name>
    <dbReference type="NCBI Taxonomy" id="164546"/>
    <lineage>
        <taxon>Bacteria</taxon>
        <taxon>Pseudomonadati</taxon>
        <taxon>Pseudomonadota</taxon>
        <taxon>Betaproteobacteria</taxon>
        <taxon>Burkholderiales</taxon>
        <taxon>Burkholderiaceae</taxon>
        <taxon>Cupriavidus</taxon>
    </lineage>
</organism>
<protein>
    <recommendedName>
        <fullName evidence="1">Acyclic terpene utilisation N-terminal domain-containing protein</fullName>
    </recommendedName>
</protein>
<dbReference type="PANTHER" id="PTHR47708">
    <property type="match status" value="1"/>
</dbReference>
<gene>
    <name evidence="2" type="ORF">CT19425_MP70034</name>
</gene>
<keyword evidence="2" id="KW-0614">Plasmid</keyword>
<accession>A0A375IMK5</accession>
<name>A0A375IMK5_9BURK</name>
<feature type="domain" description="Acyclic terpene utilisation N-terminal" evidence="1">
    <location>
        <begin position="6"/>
        <end position="386"/>
    </location>
</feature>
<evidence type="ECO:0000313" key="2">
    <source>
        <dbReference type="EMBL" id="SPK75874.1"/>
    </source>
</evidence>
<proteinExistence type="predicted"/>